<protein>
    <submittedName>
        <fullName evidence="1">Uncharacterized protein</fullName>
    </submittedName>
</protein>
<dbReference type="AlphaFoldDB" id="A0A2N7VEK0"/>
<dbReference type="RefSeq" id="WP_102648428.1">
    <property type="nucleotide sequence ID" value="NZ_PNYA01000030.1"/>
</dbReference>
<evidence type="ECO:0000313" key="1">
    <source>
        <dbReference type="EMBL" id="PMS15565.1"/>
    </source>
</evidence>
<gene>
    <name evidence="1" type="ORF">C0Z18_26415</name>
</gene>
<name>A0A2N7VEK0_9BURK</name>
<organism evidence="1 2">
    <name type="scientific">Trinickia dabaoshanensis</name>
    <dbReference type="NCBI Taxonomy" id="564714"/>
    <lineage>
        <taxon>Bacteria</taxon>
        <taxon>Pseudomonadati</taxon>
        <taxon>Pseudomonadota</taxon>
        <taxon>Betaproteobacteria</taxon>
        <taxon>Burkholderiales</taxon>
        <taxon>Burkholderiaceae</taxon>
        <taxon>Trinickia</taxon>
    </lineage>
</organism>
<keyword evidence="2" id="KW-1185">Reference proteome</keyword>
<reference evidence="1 2" key="1">
    <citation type="submission" date="2018-01" db="EMBL/GenBank/DDBJ databases">
        <title>Whole genome analyses suggest that Burkholderia sensu lato contains two further novel genera in the rhizoxinica-symbiotica group Mycetohabitans gen. nov., and Trinickia gen. nov.: implications for the evolution of diazotrophy and nodulation in the Burkholderiaceae.</title>
        <authorList>
            <person name="Estrada-de los Santos P."/>
            <person name="Palmer M."/>
            <person name="Chavez-Ramirez B."/>
            <person name="Beukes C."/>
            <person name="Steenkamp E.T."/>
            <person name="Hirsch A.M."/>
            <person name="Manyaka P."/>
            <person name="Maluk M."/>
            <person name="Lafos M."/>
            <person name="Crook M."/>
            <person name="Gross E."/>
            <person name="Simon M.F."/>
            <person name="Bueno dos Reis Junior F."/>
            <person name="Poole P.S."/>
            <person name="Venter S.N."/>
            <person name="James E.K."/>
        </authorList>
    </citation>
    <scope>NUCLEOTIDE SEQUENCE [LARGE SCALE GENOMIC DNA]</scope>
    <source>
        <strain evidence="1 2">GIMN1.004</strain>
    </source>
</reference>
<comment type="caution">
    <text evidence="1">The sequence shown here is derived from an EMBL/GenBank/DDBJ whole genome shotgun (WGS) entry which is preliminary data.</text>
</comment>
<proteinExistence type="predicted"/>
<dbReference type="OrthoDB" id="8252273at2"/>
<accession>A0A2N7VEK0</accession>
<evidence type="ECO:0000313" key="2">
    <source>
        <dbReference type="Proteomes" id="UP000235616"/>
    </source>
</evidence>
<sequence>MTTTPDFTGLKAEVVKAIQGVIQQFQPMEFHLEADGAGGARIRFGPVSLGDPYVQRETWIGAHIPPLVPYADIYPVFVRGDLLRADEKALVVPMTRNHIFMEQPAVQVSLRSNRRDAIRETVSIKLLKVIHWVKSQ</sequence>
<dbReference type="Proteomes" id="UP000235616">
    <property type="component" value="Unassembled WGS sequence"/>
</dbReference>
<dbReference type="EMBL" id="PNYA01000030">
    <property type="protein sequence ID" value="PMS15565.1"/>
    <property type="molecule type" value="Genomic_DNA"/>
</dbReference>